<gene>
    <name evidence="2" type="ORF">MICAH_10011</name>
</gene>
<dbReference type="NCBIfam" id="NF033432">
    <property type="entry name" value="ThioGly_TfuA_rel"/>
    <property type="match status" value="1"/>
</dbReference>
<dbReference type="EMBL" id="CAIO01000001">
    <property type="protein sequence ID" value="CCI20957.1"/>
    <property type="molecule type" value="Genomic_DNA"/>
</dbReference>
<proteinExistence type="predicted"/>
<accession>I4HFY3</accession>
<feature type="domain" description="TfuA-like core" evidence="1">
    <location>
        <begin position="57"/>
        <end position="172"/>
    </location>
</feature>
<dbReference type="HOGENOM" id="CLU_090311_0_0_3"/>
<dbReference type="InterPro" id="IPR012924">
    <property type="entry name" value="TfuA_core"/>
</dbReference>
<evidence type="ECO:0000313" key="2">
    <source>
        <dbReference type="EMBL" id="CCI20957.1"/>
    </source>
</evidence>
<sequence>MMALSKAPVPVIYVGPSLSQEEVARFFSPILADIRPPIRRNDLDYLPQSTKVVGIIDGVFHANLAVTPREILKALRRGLRIIGSSSMGALRAAELNPYGMEGIGTIYKMYASGEINSDAEVALIFNPNTLRSLSEPLVNIRYGLKCAYQDRVLTALERDTLLSIAKNLYYPELNYPMLLKQAQVLIAPNTIECFRAYVQKNLTALDLKRSDAIQLIEYIKKL</sequence>
<name>I4HFY3_MICAE</name>
<evidence type="ECO:0000259" key="1">
    <source>
        <dbReference type="Pfam" id="PF07812"/>
    </source>
</evidence>
<evidence type="ECO:0000313" key="3">
    <source>
        <dbReference type="Proteomes" id="UP000004775"/>
    </source>
</evidence>
<comment type="caution">
    <text evidence="2">The sequence shown here is derived from an EMBL/GenBank/DDBJ whole genome shotgun (WGS) entry which is preliminary data.</text>
</comment>
<dbReference type="Pfam" id="PF07812">
    <property type="entry name" value="TfuA"/>
    <property type="match status" value="1"/>
</dbReference>
<protein>
    <recommendedName>
        <fullName evidence="1">TfuA-like core domain-containing protein</fullName>
    </recommendedName>
</protein>
<dbReference type="AlphaFoldDB" id="I4HFY3"/>
<reference evidence="2 3" key="1">
    <citation type="submission" date="2012-04" db="EMBL/GenBank/DDBJ databases">
        <authorList>
            <person name="Genoscope - CEA"/>
        </authorList>
    </citation>
    <scope>NUCLEOTIDE SEQUENCE [LARGE SCALE GENOMIC DNA]</scope>
    <source>
        <strain evidence="2 3">9809</strain>
    </source>
</reference>
<dbReference type="Proteomes" id="UP000004775">
    <property type="component" value="Unassembled WGS sequence"/>
</dbReference>
<organism evidence="2 3">
    <name type="scientific">Microcystis aeruginosa PCC 9809</name>
    <dbReference type="NCBI Taxonomy" id="1160285"/>
    <lineage>
        <taxon>Bacteria</taxon>
        <taxon>Bacillati</taxon>
        <taxon>Cyanobacteriota</taxon>
        <taxon>Cyanophyceae</taxon>
        <taxon>Oscillatoriophycideae</taxon>
        <taxon>Chroococcales</taxon>
        <taxon>Microcystaceae</taxon>
        <taxon>Microcystis</taxon>
    </lineage>
</organism>